<dbReference type="PANTHER" id="PTHR45339:SF1">
    <property type="entry name" value="HYBRID SIGNAL TRANSDUCTION HISTIDINE KINASE J"/>
    <property type="match status" value="1"/>
</dbReference>
<feature type="domain" description="PAS" evidence="17">
    <location>
        <begin position="308"/>
        <end position="362"/>
    </location>
</feature>
<evidence type="ECO:0000256" key="14">
    <source>
        <dbReference type="SAM" id="Coils"/>
    </source>
</evidence>
<dbReference type="InterPro" id="IPR008207">
    <property type="entry name" value="Sig_transdc_His_kin_Hpt_dom"/>
</dbReference>
<keyword evidence="14" id="KW-0175">Coiled coil</keyword>
<dbReference type="SUPFAM" id="SSF47226">
    <property type="entry name" value="Histidine-containing phosphotransfer domain, HPT domain"/>
    <property type="match status" value="1"/>
</dbReference>
<dbReference type="Gene3D" id="3.30.450.20">
    <property type="entry name" value="PAS domain"/>
    <property type="match status" value="3"/>
</dbReference>
<dbReference type="EC" id="2.7.13.3" evidence="3"/>
<organism evidence="20 21">
    <name type="scientific">Polaromonas aquatica</name>
    <dbReference type="NCBI Taxonomy" id="332657"/>
    <lineage>
        <taxon>Bacteria</taxon>
        <taxon>Pseudomonadati</taxon>
        <taxon>Pseudomonadota</taxon>
        <taxon>Betaproteobacteria</taxon>
        <taxon>Burkholderiales</taxon>
        <taxon>Comamonadaceae</taxon>
        <taxon>Polaromonas</taxon>
    </lineage>
</organism>
<dbReference type="Pfam" id="PF08448">
    <property type="entry name" value="PAS_4"/>
    <property type="match status" value="1"/>
</dbReference>
<keyword evidence="7" id="KW-0547">Nucleotide-binding</keyword>
<evidence type="ECO:0000259" key="19">
    <source>
        <dbReference type="PROSITE" id="PS50894"/>
    </source>
</evidence>
<evidence type="ECO:0000256" key="6">
    <source>
        <dbReference type="ARBA" id="ARBA00022692"/>
    </source>
</evidence>
<dbReference type="SMART" id="SM00388">
    <property type="entry name" value="HisKA"/>
    <property type="match status" value="1"/>
</dbReference>
<dbReference type="Pfam" id="PF02518">
    <property type="entry name" value="HATPase_c"/>
    <property type="match status" value="1"/>
</dbReference>
<dbReference type="SMART" id="SM00387">
    <property type="entry name" value="HATPase_c"/>
    <property type="match status" value="1"/>
</dbReference>
<dbReference type="InterPro" id="IPR036641">
    <property type="entry name" value="HPT_dom_sf"/>
</dbReference>
<feature type="domain" description="PAC" evidence="18">
    <location>
        <begin position="376"/>
        <end position="433"/>
    </location>
</feature>
<feature type="domain" description="PAS" evidence="17">
    <location>
        <begin position="183"/>
        <end position="236"/>
    </location>
</feature>
<dbReference type="InterPro" id="IPR001789">
    <property type="entry name" value="Sig_transdc_resp-reg_receiver"/>
</dbReference>
<comment type="catalytic activity">
    <reaction evidence="1">
        <text>ATP + protein L-histidine = ADP + protein N-phospho-L-histidine.</text>
        <dbReference type="EC" id="2.7.13.3"/>
    </reaction>
</comment>
<dbReference type="SMART" id="SM00091">
    <property type="entry name" value="PAS"/>
    <property type="match status" value="3"/>
</dbReference>
<dbReference type="CDD" id="cd16922">
    <property type="entry name" value="HATPase_EvgS-ArcB-TorS-like"/>
    <property type="match status" value="1"/>
</dbReference>
<evidence type="ECO:0000256" key="4">
    <source>
        <dbReference type="ARBA" id="ARBA00022475"/>
    </source>
</evidence>
<dbReference type="Pfam" id="PF01627">
    <property type="entry name" value="Hpt"/>
    <property type="match status" value="1"/>
</dbReference>
<dbReference type="InterPro" id="IPR035965">
    <property type="entry name" value="PAS-like_dom_sf"/>
</dbReference>
<dbReference type="SMART" id="SM00073">
    <property type="entry name" value="HPT"/>
    <property type="match status" value="1"/>
</dbReference>
<evidence type="ECO:0000256" key="3">
    <source>
        <dbReference type="ARBA" id="ARBA00012438"/>
    </source>
</evidence>
<dbReference type="InterPro" id="IPR000014">
    <property type="entry name" value="PAS"/>
</dbReference>
<dbReference type="Pfam" id="PF13426">
    <property type="entry name" value="PAS_9"/>
    <property type="match status" value="1"/>
</dbReference>
<keyword evidence="9" id="KW-1133">Transmembrane helix</keyword>
<dbReference type="SMART" id="SM00448">
    <property type="entry name" value="REC"/>
    <property type="match status" value="2"/>
</dbReference>
<comment type="subcellular location">
    <subcellularLocation>
        <location evidence="2">Cell membrane</location>
        <topology evidence="2">Multi-pass membrane protein</topology>
    </subcellularLocation>
</comment>
<dbReference type="Proteomes" id="UP001596270">
    <property type="component" value="Unassembled WGS sequence"/>
</dbReference>
<dbReference type="SUPFAM" id="SSF47384">
    <property type="entry name" value="Homodimeric domain of signal transducing histidine kinase"/>
    <property type="match status" value="1"/>
</dbReference>
<evidence type="ECO:0000313" key="20">
    <source>
        <dbReference type="EMBL" id="MFC6282513.1"/>
    </source>
</evidence>
<dbReference type="NCBIfam" id="TIGR00229">
    <property type="entry name" value="sensory_box"/>
    <property type="match status" value="2"/>
</dbReference>
<dbReference type="Pfam" id="PF00512">
    <property type="entry name" value="HisKA"/>
    <property type="match status" value="1"/>
</dbReference>
<evidence type="ECO:0000259" key="15">
    <source>
        <dbReference type="PROSITE" id="PS50109"/>
    </source>
</evidence>
<evidence type="ECO:0000256" key="12">
    <source>
        <dbReference type="PROSITE-ProRule" id="PRU00110"/>
    </source>
</evidence>
<feature type="domain" description="Histidine kinase" evidence="15">
    <location>
        <begin position="451"/>
        <end position="672"/>
    </location>
</feature>
<dbReference type="PROSITE" id="PS50112">
    <property type="entry name" value="PAS"/>
    <property type="match status" value="2"/>
</dbReference>
<feature type="modified residue" description="4-aspartylphosphate" evidence="13">
    <location>
        <position position="744"/>
    </location>
</feature>
<protein>
    <recommendedName>
        <fullName evidence="3">histidine kinase</fullName>
        <ecNumber evidence="3">2.7.13.3</ecNumber>
    </recommendedName>
</protein>
<name>A0ABW1TZ25_9BURK</name>
<gene>
    <name evidence="20" type="ORF">ACFQND_14910</name>
</gene>
<dbReference type="CDD" id="cd00088">
    <property type="entry name" value="HPT"/>
    <property type="match status" value="1"/>
</dbReference>
<feature type="domain" description="Response regulatory" evidence="16">
    <location>
        <begin position="839"/>
        <end position="955"/>
    </location>
</feature>
<comment type="caution">
    <text evidence="20">The sequence shown here is derived from an EMBL/GenBank/DDBJ whole genome shotgun (WGS) entry which is preliminary data.</text>
</comment>
<feature type="domain" description="Response regulatory" evidence="16">
    <location>
        <begin position="690"/>
        <end position="811"/>
    </location>
</feature>
<dbReference type="InterPro" id="IPR036097">
    <property type="entry name" value="HisK_dim/P_sf"/>
</dbReference>
<dbReference type="SUPFAM" id="SSF52172">
    <property type="entry name" value="CheY-like"/>
    <property type="match status" value="2"/>
</dbReference>
<dbReference type="InterPro" id="IPR000700">
    <property type="entry name" value="PAS-assoc_C"/>
</dbReference>
<dbReference type="CDD" id="cd00130">
    <property type="entry name" value="PAS"/>
    <property type="match status" value="2"/>
</dbReference>
<dbReference type="InterPro" id="IPR013656">
    <property type="entry name" value="PAS_4"/>
</dbReference>
<evidence type="ECO:0000256" key="2">
    <source>
        <dbReference type="ARBA" id="ARBA00004651"/>
    </source>
</evidence>
<dbReference type="RefSeq" id="WP_371436684.1">
    <property type="nucleotide sequence ID" value="NZ_JBHSRS010000078.1"/>
</dbReference>
<dbReference type="PANTHER" id="PTHR45339">
    <property type="entry name" value="HYBRID SIGNAL TRANSDUCTION HISTIDINE KINASE J"/>
    <property type="match status" value="1"/>
</dbReference>
<dbReference type="CDD" id="cd17546">
    <property type="entry name" value="REC_hyHK_CKI1_RcsC-like"/>
    <property type="match status" value="2"/>
</dbReference>
<evidence type="ECO:0000256" key="7">
    <source>
        <dbReference type="ARBA" id="ARBA00022741"/>
    </source>
</evidence>
<keyword evidence="11" id="KW-0472">Membrane</keyword>
<evidence type="ECO:0000313" key="21">
    <source>
        <dbReference type="Proteomes" id="UP001596270"/>
    </source>
</evidence>
<dbReference type="Gene3D" id="3.40.50.2300">
    <property type="match status" value="2"/>
</dbReference>
<keyword evidence="6" id="KW-0812">Transmembrane</keyword>
<dbReference type="PROSITE" id="PS50894">
    <property type="entry name" value="HPT"/>
    <property type="match status" value="1"/>
</dbReference>
<proteinExistence type="predicted"/>
<dbReference type="Pfam" id="PF00072">
    <property type="entry name" value="Response_reg"/>
    <property type="match status" value="2"/>
</dbReference>
<feature type="modified residue" description="4-aspartylphosphate" evidence="13">
    <location>
        <position position="888"/>
    </location>
</feature>
<keyword evidence="21" id="KW-1185">Reference proteome</keyword>
<evidence type="ECO:0000256" key="9">
    <source>
        <dbReference type="ARBA" id="ARBA00022989"/>
    </source>
</evidence>
<feature type="modified residue" description="Phosphohistidine" evidence="12">
    <location>
        <position position="1034"/>
    </location>
</feature>
<dbReference type="Gene3D" id="3.30.565.10">
    <property type="entry name" value="Histidine kinase-like ATPase, C-terminal domain"/>
    <property type="match status" value="1"/>
</dbReference>
<dbReference type="InterPro" id="IPR005467">
    <property type="entry name" value="His_kinase_dom"/>
</dbReference>
<evidence type="ECO:0000256" key="1">
    <source>
        <dbReference type="ARBA" id="ARBA00000085"/>
    </source>
</evidence>
<evidence type="ECO:0000259" key="16">
    <source>
        <dbReference type="PROSITE" id="PS50110"/>
    </source>
</evidence>
<evidence type="ECO:0000256" key="10">
    <source>
        <dbReference type="ARBA" id="ARBA00023012"/>
    </source>
</evidence>
<feature type="domain" description="PAC" evidence="18">
    <location>
        <begin position="257"/>
        <end position="307"/>
    </location>
</feature>
<evidence type="ECO:0000256" key="8">
    <source>
        <dbReference type="ARBA" id="ARBA00022840"/>
    </source>
</evidence>
<dbReference type="InterPro" id="IPR036890">
    <property type="entry name" value="HATPase_C_sf"/>
</dbReference>
<dbReference type="InterPro" id="IPR001610">
    <property type="entry name" value="PAC"/>
</dbReference>
<evidence type="ECO:0000259" key="17">
    <source>
        <dbReference type="PROSITE" id="PS50112"/>
    </source>
</evidence>
<sequence>MKWQTGSPPERVQPIQATVKKHLDRFPALQRMLGRPSHAEKDLAAANQALEQRITELNASLAFLNNTLNFAADGVLAIDFRSGAKYYNPRYTEMWGEVSPAMMARGQEPALLALHASLVKDPAQFLARAAELQAAPDSEVFDEIEMKDGRLVERYIAPHMVNGKLAGVVINYRDITERSHAERKILFNRLVVENSGPLFWLDPERRLVVYANKAACDQLGYGIEEFIGMDISVLDVDVSSEKVGQLKVDLERTGRPENFESRFRCGDGRLIDVEISVFLAKDAERSVHVATFKDITEQKKATEQAQREQATMRSLVNAIPDPVFYKDPQGVYLGCNEAFAELVGHPVGAIVGRTDHELLDRDWADTVAALDRHILATMETSAREHWVDYKDGRRELFETVKAPFRDRDGRLLGIMGIGRSITQRKKAEDEIRQAKEIAEETTQMKSDFLANMSHEIRTPMNAIIGMSHLALKTDLTARQRDYISKVQSSGQHLLGIINDILDFSKVEAGKLTIEQIDFEMDSVLDNVASLITEKVSAKGLELVFDIAPDVPQMLVGDSLRVGQILINYANNAVKYTDSGEVIISASVCERTAEDVLLRFSVRDTGIGLTAEQIARLFQSFSQADSSTTRKFGGTGLGLAISKKLANLMGGEVGVSSDYGSGSDFWFTVRLGISQRAKRVLLPNPDLRGCRALVVDDNDHARSVLRDMLEGMTFEVADASSGAAAVAAVRAAESAGRPFRVVYLDWRMPHMDGMEAARQIRALGLASEPILMMVSAYGREEMIREAESLGISNVLVKPVNPSMLFDTTMQALGGHRPEARTSGPAATDSLQQLAPVRGARILLAEDNDINQQIASELLGDAGFVVEVAENGQIALDMMQRKDYELVFMDMQMPVMDGLDATAAIRRLPGLQTVPIVAMTANAMAEDRRKCMDVGMNDFLSKPLDPDDLWRMLLKWIRPREAPHALQAKTTPAGSTELPEAIAGLDVRTGLGRMMGKKPLYIAMLRKYVAGQKNCVQSIRDALDAQDQTTAQRIAHTLKGVSGTIGATGIPAHADAVEHAIREQRPRAEIDMALDRLEQPLAVLTGELEAWLPPLPAPAG</sequence>
<dbReference type="Gene3D" id="1.10.287.130">
    <property type="match status" value="1"/>
</dbReference>
<keyword evidence="4" id="KW-1003">Cell membrane</keyword>
<dbReference type="InterPro" id="IPR011006">
    <property type="entry name" value="CheY-like_superfamily"/>
</dbReference>
<feature type="coiled-coil region" evidence="14">
    <location>
        <begin position="40"/>
        <end position="67"/>
    </location>
</feature>
<dbReference type="PRINTS" id="PR00344">
    <property type="entry name" value="BCTRLSENSOR"/>
</dbReference>
<evidence type="ECO:0000256" key="5">
    <source>
        <dbReference type="ARBA" id="ARBA00022553"/>
    </source>
</evidence>
<evidence type="ECO:0000256" key="13">
    <source>
        <dbReference type="PROSITE-ProRule" id="PRU00169"/>
    </source>
</evidence>
<dbReference type="PROSITE" id="PS50109">
    <property type="entry name" value="HIS_KIN"/>
    <property type="match status" value="1"/>
</dbReference>
<dbReference type="SMART" id="SM00086">
    <property type="entry name" value="PAC"/>
    <property type="match status" value="3"/>
</dbReference>
<accession>A0ABW1TZ25</accession>
<evidence type="ECO:0000259" key="18">
    <source>
        <dbReference type="PROSITE" id="PS50113"/>
    </source>
</evidence>
<keyword evidence="10" id="KW-0902">Two-component regulatory system</keyword>
<dbReference type="InterPro" id="IPR003594">
    <property type="entry name" value="HATPase_dom"/>
</dbReference>
<keyword evidence="5 13" id="KW-0597">Phosphoprotein</keyword>
<keyword evidence="8" id="KW-0067">ATP-binding</keyword>
<dbReference type="SUPFAM" id="SSF55874">
    <property type="entry name" value="ATPase domain of HSP90 chaperone/DNA topoisomerase II/histidine kinase"/>
    <property type="match status" value="1"/>
</dbReference>
<dbReference type="CDD" id="cd00082">
    <property type="entry name" value="HisKA"/>
    <property type="match status" value="1"/>
</dbReference>
<dbReference type="PROSITE" id="PS50113">
    <property type="entry name" value="PAC"/>
    <property type="match status" value="2"/>
</dbReference>
<evidence type="ECO:0000256" key="11">
    <source>
        <dbReference type="ARBA" id="ARBA00023136"/>
    </source>
</evidence>
<dbReference type="Gene3D" id="1.20.120.160">
    <property type="entry name" value="HPT domain"/>
    <property type="match status" value="1"/>
</dbReference>
<dbReference type="SUPFAM" id="SSF55785">
    <property type="entry name" value="PYP-like sensor domain (PAS domain)"/>
    <property type="match status" value="3"/>
</dbReference>
<reference evidence="21" key="1">
    <citation type="journal article" date="2019" name="Int. J. Syst. Evol. Microbiol.">
        <title>The Global Catalogue of Microorganisms (GCM) 10K type strain sequencing project: providing services to taxonomists for standard genome sequencing and annotation.</title>
        <authorList>
            <consortium name="The Broad Institute Genomics Platform"/>
            <consortium name="The Broad Institute Genome Sequencing Center for Infectious Disease"/>
            <person name="Wu L."/>
            <person name="Ma J."/>
        </authorList>
    </citation>
    <scope>NUCLEOTIDE SEQUENCE [LARGE SCALE GENOMIC DNA]</scope>
    <source>
        <strain evidence="21">CCUG 39402</strain>
    </source>
</reference>
<dbReference type="InterPro" id="IPR004358">
    <property type="entry name" value="Sig_transdc_His_kin-like_C"/>
</dbReference>
<feature type="domain" description="HPt" evidence="19">
    <location>
        <begin position="995"/>
        <end position="1089"/>
    </location>
</feature>
<dbReference type="PROSITE" id="PS50110">
    <property type="entry name" value="RESPONSE_REGULATORY"/>
    <property type="match status" value="2"/>
</dbReference>
<dbReference type="InterPro" id="IPR003661">
    <property type="entry name" value="HisK_dim/P_dom"/>
</dbReference>
<dbReference type="EMBL" id="JBHSRS010000078">
    <property type="protein sequence ID" value="MFC6282513.1"/>
    <property type="molecule type" value="Genomic_DNA"/>
</dbReference>